<dbReference type="EMBL" id="CAJVRL010000131">
    <property type="protein sequence ID" value="CAG8962439.1"/>
    <property type="molecule type" value="Genomic_DNA"/>
</dbReference>
<evidence type="ECO:0000313" key="4">
    <source>
        <dbReference type="Proteomes" id="UP000696280"/>
    </source>
</evidence>
<dbReference type="OrthoDB" id="5420391at2759"/>
<organism evidence="3 4">
    <name type="scientific">Hymenoscyphus fraxineus</name>
    <dbReference type="NCBI Taxonomy" id="746836"/>
    <lineage>
        <taxon>Eukaryota</taxon>
        <taxon>Fungi</taxon>
        <taxon>Dikarya</taxon>
        <taxon>Ascomycota</taxon>
        <taxon>Pezizomycotina</taxon>
        <taxon>Leotiomycetes</taxon>
        <taxon>Helotiales</taxon>
        <taxon>Helotiaceae</taxon>
        <taxon>Hymenoscyphus</taxon>
    </lineage>
</organism>
<dbReference type="AlphaFoldDB" id="A0A9N9LB80"/>
<feature type="region of interest" description="Disordered" evidence="1">
    <location>
        <begin position="178"/>
        <end position="287"/>
    </location>
</feature>
<reference evidence="3" key="1">
    <citation type="submission" date="2021-07" db="EMBL/GenBank/DDBJ databases">
        <authorList>
            <person name="Durling M."/>
        </authorList>
    </citation>
    <scope>NUCLEOTIDE SEQUENCE</scope>
</reference>
<dbReference type="InterPro" id="IPR045518">
    <property type="entry name" value="2EXR"/>
</dbReference>
<dbReference type="Pfam" id="PF20150">
    <property type="entry name" value="2EXR"/>
    <property type="match status" value="1"/>
</dbReference>
<proteinExistence type="predicted"/>
<protein>
    <recommendedName>
        <fullName evidence="2">2EXR domain-containing protein</fullName>
    </recommendedName>
</protein>
<dbReference type="PANTHER" id="PTHR42084">
    <property type="entry name" value="YALI0E26631P"/>
    <property type="match status" value="1"/>
</dbReference>
<accession>A0A9N9LB80</accession>
<feature type="compositionally biased region" description="Acidic residues" evidence="1">
    <location>
        <begin position="178"/>
        <end position="190"/>
    </location>
</feature>
<feature type="domain" description="2EXR" evidence="2">
    <location>
        <begin position="657"/>
        <end position="751"/>
    </location>
</feature>
<evidence type="ECO:0000259" key="2">
    <source>
        <dbReference type="Pfam" id="PF20150"/>
    </source>
</evidence>
<dbReference type="PANTHER" id="PTHR42084:SF1">
    <property type="entry name" value="SERINE_THREONINE-PROTEIN KINASE PPK6"/>
    <property type="match status" value="1"/>
</dbReference>
<feature type="compositionally biased region" description="Polar residues" evidence="1">
    <location>
        <begin position="205"/>
        <end position="224"/>
    </location>
</feature>
<keyword evidence="4" id="KW-1185">Reference proteome</keyword>
<comment type="caution">
    <text evidence="3">The sequence shown here is derived from an EMBL/GenBank/DDBJ whole genome shotgun (WGS) entry which is preliminary data.</text>
</comment>
<gene>
    <name evidence="3" type="ORF">HYFRA_00014068</name>
</gene>
<dbReference type="Proteomes" id="UP000696280">
    <property type="component" value="Unassembled WGS sequence"/>
</dbReference>
<name>A0A9N9LB80_9HELO</name>
<sequence length="910" mass="99965">MSADLLAEFDSFYQAPQDVRPNATPASNDLALLGGTSSTQAVPASAQWNAQPNQAAASNGDIWGSMNSFQPSASNTKPSTIPAEDIWGDFAMAPTQQPPQKLNPSPANYGAATHTFQTRNDVGIVRRPTLDLFSSNVDTLQSIPQPQSTKFMSTTQKSVGNTTNSFNNDVLFDATEESAGMEDDDDDFGDFESVSAPEPTPPQPVSSQSLDQLFSTTTLESKPSQRPKELSPTTMGINTLPYPQAPKSPSFRERNPFSGQLELAMGKAAAMKQADKPKSGSPITAWPTYVSPKPDLLEYKDSPAPVNEVDDDWGDFEDLPPEPAAVKNAKAISGIEANARGWDAADQVISTQKVDIPPPTNIPPPSVLLTLFPQLFDLPQSTLFKGVVNQPFSLKNRILSDPATVDFLRGYLLIAIVAARVVAGRKLRWKRDTILSQAMKIGPAAAGGKGGMKLTGVDKAEITREDREAAEVVRVWKDQIGRLRSAIAVANTSIKDASRHLVIPEITETMNVKSLPGGLTAPKPCIICGLKREERIAKVDVQVEDSFGEWWTEHWGHRALLGVTAQKACFHRCHPTDLVPSLPLPIYKTRLLLQFPSQPQRNTIKSRRKAHTLIAAMPPVHKTRDAFVTRSAAKRTTSAAAAPPNPATLTRKPATTFKSFSRLPPEIQLKIWEIAIQGYDGRIVQINVKSLLTKYSEHVRGILYSSPTPIPGMLHACSDAREIALKRYQLALSSFASKGPRTYVDYHTDTIYFGEALLLKPHSFALSMLLRDLDDDDIAKIRKLGMAQKLWNYQTFCNLHVLVDFPALEQVTLTMERPAAAGRSGVGKSAEFVPVKKNEEFYTCISHHGIMDDPDDLMIWPEEVEEILTDHLEEPYETQGLLDKMPTLEFKMLCDKSKRKSPAKGKGKSK</sequence>
<evidence type="ECO:0000313" key="3">
    <source>
        <dbReference type="EMBL" id="CAG8962439.1"/>
    </source>
</evidence>
<evidence type="ECO:0000256" key="1">
    <source>
        <dbReference type="SAM" id="MobiDB-lite"/>
    </source>
</evidence>